<evidence type="ECO:0000313" key="15">
    <source>
        <dbReference type="EMBL" id="KZF26198.1"/>
    </source>
</evidence>
<feature type="region of interest" description="Disordered" evidence="13">
    <location>
        <begin position="117"/>
        <end position="167"/>
    </location>
</feature>
<evidence type="ECO:0000256" key="3">
    <source>
        <dbReference type="ARBA" id="ARBA00005985"/>
    </source>
</evidence>
<proteinExistence type="inferred from homology"/>
<keyword evidence="7" id="KW-0809">Transit peptide</keyword>
<reference evidence="15 16" key="1">
    <citation type="journal article" date="2016" name="Fungal Biol.">
        <title>The genome of Xylona heveae provides a window into fungal endophytism.</title>
        <authorList>
            <person name="Gazis R."/>
            <person name="Kuo A."/>
            <person name="Riley R."/>
            <person name="LaButti K."/>
            <person name="Lipzen A."/>
            <person name="Lin J."/>
            <person name="Amirebrahimi M."/>
            <person name="Hesse C.N."/>
            <person name="Spatafora J.W."/>
            <person name="Henrissat B."/>
            <person name="Hainaut M."/>
            <person name="Grigoriev I.V."/>
            <person name="Hibbett D.S."/>
        </authorList>
    </citation>
    <scope>NUCLEOTIDE SEQUENCE [LARGE SCALE GENOMIC DNA]</scope>
    <source>
        <strain evidence="15 16">TC161</strain>
    </source>
</reference>
<feature type="transmembrane region" description="Helical" evidence="14">
    <location>
        <begin position="472"/>
        <end position="492"/>
    </location>
</feature>
<evidence type="ECO:0000256" key="8">
    <source>
        <dbReference type="ARBA" id="ARBA00022989"/>
    </source>
</evidence>
<dbReference type="GO" id="GO:0006784">
    <property type="term" value="P:heme A biosynthetic process"/>
    <property type="evidence" value="ECO:0007669"/>
    <property type="project" value="EnsemblFungi"/>
</dbReference>
<dbReference type="NCBIfam" id="TIGR01473">
    <property type="entry name" value="cyoE_ctaB"/>
    <property type="match status" value="1"/>
</dbReference>
<comment type="function">
    <text evidence="1">Converts protoheme IX and farnesyl diphosphate to heme O.</text>
</comment>
<dbReference type="CDD" id="cd13957">
    <property type="entry name" value="PT_UbiA_Cox10"/>
    <property type="match status" value="1"/>
</dbReference>
<accession>A0A165JG95</accession>
<keyword evidence="5 15" id="KW-0808">Transferase</keyword>
<feature type="transmembrane region" description="Helical" evidence="14">
    <location>
        <begin position="234"/>
        <end position="258"/>
    </location>
</feature>
<feature type="transmembrane region" description="Helical" evidence="14">
    <location>
        <begin position="331"/>
        <end position="352"/>
    </location>
</feature>
<comment type="similarity">
    <text evidence="3">Belongs to the UbiA prenyltransferase family.</text>
</comment>
<name>A0A165JG95_XYLHT</name>
<dbReference type="FunFam" id="1.10.357.140:FF:000004">
    <property type="entry name" value="Protoheme IX farnesyltransferase, mitochondrial"/>
    <property type="match status" value="1"/>
</dbReference>
<keyword evidence="10" id="KW-0350">Heme biosynthesis</keyword>
<evidence type="ECO:0000256" key="2">
    <source>
        <dbReference type="ARBA" id="ARBA00004225"/>
    </source>
</evidence>
<dbReference type="InterPro" id="IPR044878">
    <property type="entry name" value="UbiA_sf"/>
</dbReference>
<dbReference type="OMA" id="TSAYGMY"/>
<evidence type="ECO:0000256" key="13">
    <source>
        <dbReference type="SAM" id="MobiDB-lite"/>
    </source>
</evidence>
<dbReference type="GeneID" id="28896626"/>
<evidence type="ECO:0000256" key="14">
    <source>
        <dbReference type="SAM" id="Phobius"/>
    </source>
</evidence>
<dbReference type="FunCoup" id="A0A165JG95">
    <property type="interactions" value="787"/>
</dbReference>
<evidence type="ECO:0000256" key="7">
    <source>
        <dbReference type="ARBA" id="ARBA00022946"/>
    </source>
</evidence>
<evidence type="ECO:0000256" key="11">
    <source>
        <dbReference type="ARBA" id="ARBA00023136"/>
    </source>
</evidence>
<keyword evidence="11 14" id="KW-0472">Membrane</keyword>
<keyword evidence="8 14" id="KW-1133">Transmembrane helix</keyword>
<dbReference type="AlphaFoldDB" id="A0A165JG95"/>
<dbReference type="InParanoid" id="A0A165JG95"/>
<evidence type="ECO:0000313" key="16">
    <source>
        <dbReference type="Proteomes" id="UP000076632"/>
    </source>
</evidence>
<keyword evidence="9" id="KW-0496">Mitochondrion</keyword>
<evidence type="ECO:0000256" key="4">
    <source>
        <dbReference type="ARBA" id="ARBA00016335"/>
    </source>
</evidence>
<feature type="compositionally biased region" description="Basic and acidic residues" evidence="13">
    <location>
        <begin position="149"/>
        <end position="158"/>
    </location>
</feature>
<dbReference type="RefSeq" id="XP_018191753.1">
    <property type="nucleotide sequence ID" value="XM_018331489.1"/>
</dbReference>
<gene>
    <name evidence="15" type="ORF">L228DRAFT_242631</name>
</gene>
<organism evidence="15 16">
    <name type="scientific">Xylona heveae (strain CBS 132557 / TC161)</name>
    <dbReference type="NCBI Taxonomy" id="1328760"/>
    <lineage>
        <taxon>Eukaryota</taxon>
        <taxon>Fungi</taxon>
        <taxon>Dikarya</taxon>
        <taxon>Ascomycota</taxon>
        <taxon>Pezizomycotina</taxon>
        <taxon>Xylonomycetes</taxon>
        <taxon>Xylonales</taxon>
        <taxon>Xylonaceae</taxon>
        <taxon>Xylona</taxon>
    </lineage>
</organism>
<dbReference type="Proteomes" id="UP000076632">
    <property type="component" value="Unassembled WGS sequence"/>
</dbReference>
<sequence length="532" mass="58660">MILRPARHHQLVLNSLNSGSVCSKCLFNLNTTRPSSRLSTRSFSALQPRYSSFFTSRAISFRSAEATAPTRPLRRGYFLSNGFPDKIGTATVGVAAQGQFRSKTTEGGASSPIINNQQAQASAEAAADVNSKAHNTSEELPHRRRKRQRQSEAEKNASTEDSDTAMPLDASARLSTLSSTLPVHSFRRRFTTYLALSKPRLSFMIVLTTATAYSLYPVPALLSPATTSSPSLSTLTLLFLTAGTALSCASANAFNMLMEPEHDAKMSRTRNRPLVRNLIRPRGALIFAVLSGVVGVGSLYYGVNPTVAFLSGLNIFIYAGLYTPMKRISVINTWVGAIVGGIPPLMGWVAAAGESASGNGDWKELLFGQGSAGGWLLAALLFTWQFPHFNALSWTIREEYKFAGYRMLAFVNPRMNGRVALRYSLLFFPICYGLWYVGVTDKGFLFTSSLINAWLVREAWRFWRLEGYKGSARALFWASVWHLPVLMVLAMAHKKGLWERVWKSVTGTPDEELDDDWDTDSTEAEEIVASVE</sequence>
<dbReference type="OrthoDB" id="5211at2759"/>
<dbReference type="InterPro" id="IPR000537">
    <property type="entry name" value="UbiA_prenyltransferase"/>
</dbReference>
<dbReference type="Pfam" id="PF01040">
    <property type="entry name" value="UbiA"/>
    <property type="match status" value="1"/>
</dbReference>
<feature type="compositionally biased region" description="Low complexity" evidence="13">
    <location>
        <begin position="117"/>
        <end position="127"/>
    </location>
</feature>
<dbReference type="PANTHER" id="PTHR43448:SF2">
    <property type="entry name" value="PROTOHEME IX FARNESYLTRANSFERASE, MITOCHONDRIAL"/>
    <property type="match status" value="1"/>
</dbReference>
<evidence type="ECO:0000256" key="10">
    <source>
        <dbReference type="ARBA" id="ARBA00023133"/>
    </source>
</evidence>
<comment type="subcellular location">
    <subcellularLocation>
        <location evidence="2">Mitochondrion membrane</location>
        <topology evidence="2">Multi-pass membrane protein</topology>
    </subcellularLocation>
</comment>
<dbReference type="Gene3D" id="1.10.357.140">
    <property type="entry name" value="UbiA prenyltransferase"/>
    <property type="match status" value="1"/>
</dbReference>
<evidence type="ECO:0000256" key="5">
    <source>
        <dbReference type="ARBA" id="ARBA00022679"/>
    </source>
</evidence>
<evidence type="ECO:0000256" key="12">
    <source>
        <dbReference type="ARBA" id="ARBA00030253"/>
    </source>
</evidence>
<dbReference type="InterPro" id="IPR006369">
    <property type="entry name" value="Protohaem_IX_farnesylTrfase"/>
</dbReference>
<evidence type="ECO:0000256" key="6">
    <source>
        <dbReference type="ARBA" id="ARBA00022692"/>
    </source>
</evidence>
<dbReference type="GO" id="GO:0031966">
    <property type="term" value="C:mitochondrial membrane"/>
    <property type="evidence" value="ECO:0007669"/>
    <property type="project" value="UniProtKB-SubCell"/>
</dbReference>
<dbReference type="PANTHER" id="PTHR43448">
    <property type="entry name" value="PROTOHEME IX FARNESYLTRANSFERASE, MITOCHONDRIAL"/>
    <property type="match status" value="1"/>
</dbReference>
<feature type="transmembrane region" description="Helical" evidence="14">
    <location>
        <begin position="372"/>
        <end position="396"/>
    </location>
</feature>
<evidence type="ECO:0000256" key="1">
    <source>
        <dbReference type="ARBA" id="ARBA00004013"/>
    </source>
</evidence>
<feature type="transmembrane region" description="Helical" evidence="14">
    <location>
        <begin position="201"/>
        <end position="222"/>
    </location>
</feature>
<keyword evidence="16" id="KW-1185">Reference proteome</keyword>
<keyword evidence="6 14" id="KW-0812">Transmembrane</keyword>
<dbReference type="GO" id="GO:0008495">
    <property type="term" value="F:protoheme IX farnesyltransferase activity"/>
    <property type="evidence" value="ECO:0007669"/>
    <property type="project" value="InterPro"/>
</dbReference>
<feature type="transmembrane region" description="Helical" evidence="14">
    <location>
        <begin position="307"/>
        <end position="324"/>
    </location>
</feature>
<dbReference type="EMBL" id="KV407454">
    <property type="protein sequence ID" value="KZF26198.1"/>
    <property type="molecule type" value="Genomic_DNA"/>
</dbReference>
<protein>
    <recommendedName>
        <fullName evidence="4">Protoheme IX farnesyltransferase, mitochondrial</fullName>
    </recommendedName>
    <alternativeName>
        <fullName evidence="12">Heme O synthase</fullName>
    </alternativeName>
</protein>
<dbReference type="HAMAP" id="MF_00154">
    <property type="entry name" value="CyoE_CtaB"/>
    <property type="match status" value="1"/>
</dbReference>
<feature type="transmembrane region" description="Helical" evidence="14">
    <location>
        <begin position="279"/>
        <end position="301"/>
    </location>
</feature>
<evidence type="ECO:0000256" key="9">
    <source>
        <dbReference type="ARBA" id="ARBA00023128"/>
    </source>
</evidence>
<dbReference type="STRING" id="1328760.A0A165JG95"/>
<feature type="transmembrane region" description="Helical" evidence="14">
    <location>
        <begin position="417"/>
        <end position="437"/>
    </location>
</feature>